<dbReference type="SUPFAM" id="SSF158702">
    <property type="entry name" value="Sec63 N-terminal domain-like"/>
    <property type="match status" value="1"/>
</dbReference>
<dbReference type="SUPFAM" id="SSF52540">
    <property type="entry name" value="P-loop containing nucleoside triphosphate hydrolases"/>
    <property type="match status" value="2"/>
</dbReference>
<dbReference type="InterPro" id="IPR004179">
    <property type="entry name" value="Sec63-dom"/>
</dbReference>
<keyword evidence="4" id="KW-0469">Meiosis</keyword>
<dbReference type="Pfam" id="PF23445">
    <property type="entry name" value="WHD_SNRNP200"/>
    <property type="match status" value="1"/>
</dbReference>
<name>A0ABQ9F353_TEGGR</name>
<keyword evidence="2" id="KW-0067">ATP-binding</keyword>
<keyword evidence="11" id="KW-1185">Reference proteome</keyword>
<sequence length="1010" mass="115938">MQIRIDNSYFKSWDNSVEHLTVVFQIPKSMLFSLTNTTAVEYRGIFPYQYFNTVQSRVFQDCAPQLGAVSFSIFYSDNPVVLSAPTGSGKTVVFELAIIRLLMKLDKGWLLLKHCVMRDIWTGRSLRNMELKLTGDSELSDYDELQEANIILTTPIAEWLGDTSPALYFKLDESLRPVRLRKVVLGFPFDQQKGSDFQFDMSLNYKLSGIISTYSDDKPTLVFCSTRKSTQQATELLAKDARGTYVKTVQAKQILQKNSNMLKDSKLRDLLVKGIGYHHAGLDLHDRKIIEEVFYNGQLQYYNMGVHEEYSDTQVLQMIGRAGRPQFDTSATAVIMTKIQTKMKYESLLNGTQLIESSLHKNLIEHLNAEIVLHTINDISIAMEWIRYTFLYIRVLKNPKHYGMLMNKYIDIFYFIGMPVGLNKEQVERRLQDLCMKNLNQLAGINLISMDDETFDVKPTEAGRLMARYCIAYETMKKFCKLSASESICDLISITGEDQDKTDESQLQDTTRIFRVAQRIARGLVEMLWLKDDYKTLHNAVLLCKSLKTRLWEDSKHVAKQLDRIGPALSNALVNAGITSFQKIEETNPRELELIRDIVAGLPKYEVTIEQIAKYSTDVAEITISLNLANQEQLLEKKTTSPYHTCILLIGDEDNKVIYKRKIMDSFLMKENGFTKKLEIRRATTGRDLFIDFISQDWVGLDVQSTYTPFYLGPKKISSHTGSANFISNNEQKLQQAQNNSKQQDNNAKHGCNHRCLNKQMCGHECCHTGVTKKSAKTPVVKTPVVKDTRMLNSHLSSLKTKSRMFPETPSAKIFKRYLQHVNSNISTSESPNDYRNLNLQQFAYSPYTKESIIHSPYSTDSMGHFDEQQPSNEETQSLPKLQHQRVGNYTPQYRMDSTTMQQQNSSISEKGRNRETSHDGWTELDMYQRQREEYVDGLCFHNVTCLDKVSISPSLKQVIHIYVIVSDEDMLDISADSPSCYQDNDGDTHYDNVYIVYIRFVSVFPRMKT</sequence>
<keyword evidence="2" id="KW-0547">Nucleotide-binding</keyword>
<evidence type="ECO:0000256" key="6">
    <source>
        <dbReference type="ARBA" id="ARBA00034808"/>
    </source>
</evidence>
<dbReference type="Gene3D" id="3.40.50.300">
    <property type="entry name" value="P-loop containing nucleotide triphosphate hydrolases"/>
    <property type="match status" value="4"/>
</dbReference>
<dbReference type="EMBL" id="JARBDR010000640">
    <property type="protein sequence ID" value="KAJ8310616.1"/>
    <property type="molecule type" value="Genomic_DNA"/>
</dbReference>
<keyword evidence="3" id="KW-0413">Isomerase</keyword>
<feature type="compositionally biased region" description="Polar residues" evidence="8">
    <location>
        <begin position="898"/>
        <end position="909"/>
    </location>
</feature>
<organism evidence="10 11">
    <name type="scientific">Tegillarca granosa</name>
    <name type="common">Malaysian cockle</name>
    <name type="synonym">Anadara granosa</name>
    <dbReference type="NCBI Taxonomy" id="220873"/>
    <lineage>
        <taxon>Eukaryota</taxon>
        <taxon>Metazoa</taxon>
        <taxon>Spiralia</taxon>
        <taxon>Lophotrochozoa</taxon>
        <taxon>Mollusca</taxon>
        <taxon>Bivalvia</taxon>
        <taxon>Autobranchia</taxon>
        <taxon>Pteriomorphia</taxon>
        <taxon>Arcoida</taxon>
        <taxon>Arcoidea</taxon>
        <taxon>Arcidae</taxon>
        <taxon>Tegillarca</taxon>
    </lineage>
</organism>
<evidence type="ECO:0000313" key="10">
    <source>
        <dbReference type="EMBL" id="KAJ8310616.1"/>
    </source>
</evidence>
<evidence type="ECO:0000256" key="5">
    <source>
        <dbReference type="ARBA" id="ARBA00034617"/>
    </source>
</evidence>
<keyword evidence="1" id="KW-0378">Hydrolase</keyword>
<evidence type="ECO:0000256" key="3">
    <source>
        <dbReference type="ARBA" id="ARBA00023235"/>
    </source>
</evidence>
<dbReference type="InterPro" id="IPR036388">
    <property type="entry name" value="WH-like_DNA-bd_sf"/>
</dbReference>
<protein>
    <recommendedName>
        <fullName evidence="6">DNA 3'-5' helicase</fullName>
        <ecNumber evidence="6">5.6.2.4</ecNumber>
    </recommendedName>
</protein>
<dbReference type="PANTHER" id="PTHR47835:SF3">
    <property type="entry name" value="HELICASE FOR MEIOSIS 1"/>
    <property type="match status" value="1"/>
</dbReference>
<evidence type="ECO:0000256" key="2">
    <source>
        <dbReference type="ARBA" id="ARBA00022806"/>
    </source>
</evidence>
<evidence type="ECO:0000256" key="7">
    <source>
        <dbReference type="ARBA" id="ARBA00048988"/>
    </source>
</evidence>
<dbReference type="PANTHER" id="PTHR47835">
    <property type="entry name" value="HFM1, ATP DEPENDENT DNA HELICASE HOMOLOG"/>
    <property type="match status" value="1"/>
</dbReference>
<proteinExistence type="predicted"/>
<dbReference type="EC" id="5.6.2.4" evidence="6"/>
<dbReference type="Proteomes" id="UP001217089">
    <property type="component" value="Unassembled WGS sequence"/>
</dbReference>
<feature type="region of interest" description="Disordered" evidence="8">
    <location>
        <begin position="898"/>
        <end position="918"/>
    </location>
</feature>
<dbReference type="Pfam" id="PF02889">
    <property type="entry name" value="Sec63"/>
    <property type="match status" value="1"/>
</dbReference>
<keyword evidence="2" id="KW-0347">Helicase</keyword>
<dbReference type="Gene3D" id="1.10.3380.10">
    <property type="entry name" value="Sec63 N-terminal domain-like domain"/>
    <property type="match status" value="2"/>
</dbReference>
<evidence type="ECO:0000259" key="9">
    <source>
        <dbReference type="SMART" id="SM00973"/>
    </source>
</evidence>
<feature type="region of interest" description="Disordered" evidence="8">
    <location>
        <begin position="856"/>
        <end position="883"/>
    </location>
</feature>
<dbReference type="InterPro" id="IPR057842">
    <property type="entry name" value="WH_MER3"/>
</dbReference>
<dbReference type="SMART" id="SM00973">
    <property type="entry name" value="Sec63"/>
    <property type="match status" value="1"/>
</dbReference>
<comment type="catalytic activity">
    <reaction evidence="7">
        <text>ATP + H2O = ADP + phosphate + H(+)</text>
        <dbReference type="Rhea" id="RHEA:13065"/>
        <dbReference type="ChEBI" id="CHEBI:15377"/>
        <dbReference type="ChEBI" id="CHEBI:15378"/>
        <dbReference type="ChEBI" id="CHEBI:30616"/>
        <dbReference type="ChEBI" id="CHEBI:43474"/>
        <dbReference type="ChEBI" id="CHEBI:456216"/>
        <dbReference type="EC" id="5.6.2.4"/>
    </reaction>
</comment>
<evidence type="ECO:0000256" key="8">
    <source>
        <dbReference type="SAM" id="MobiDB-lite"/>
    </source>
</evidence>
<gene>
    <name evidence="10" type="ORF">KUTeg_012481</name>
</gene>
<feature type="compositionally biased region" description="Polar residues" evidence="8">
    <location>
        <begin position="869"/>
        <end position="883"/>
    </location>
</feature>
<comment type="caution">
    <text evidence="10">The sequence shown here is derived from an EMBL/GenBank/DDBJ whole genome shotgun (WGS) entry which is preliminary data.</text>
</comment>
<feature type="domain" description="SEC63" evidence="9">
    <location>
        <begin position="459"/>
        <end position="709"/>
    </location>
</feature>
<dbReference type="InterPro" id="IPR052247">
    <property type="entry name" value="Meiotic_Crossover_Helicase"/>
</dbReference>
<accession>A0ABQ9F353</accession>
<comment type="catalytic activity">
    <reaction evidence="5">
        <text>Couples ATP hydrolysis with the unwinding of duplex DNA by translocating in the 3'-5' direction.</text>
        <dbReference type="EC" id="5.6.2.4"/>
    </reaction>
</comment>
<dbReference type="InterPro" id="IPR027417">
    <property type="entry name" value="P-loop_NTPase"/>
</dbReference>
<evidence type="ECO:0000256" key="1">
    <source>
        <dbReference type="ARBA" id="ARBA00022801"/>
    </source>
</evidence>
<evidence type="ECO:0000313" key="11">
    <source>
        <dbReference type="Proteomes" id="UP001217089"/>
    </source>
</evidence>
<reference evidence="10 11" key="1">
    <citation type="submission" date="2022-12" db="EMBL/GenBank/DDBJ databases">
        <title>Chromosome-level genome of Tegillarca granosa.</title>
        <authorList>
            <person name="Kim J."/>
        </authorList>
    </citation>
    <scope>NUCLEOTIDE SEQUENCE [LARGE SCALE GENOMIC DNA]</scope>
    <source>
        <strain evidence="10">Teg-2019</strain>
        <tissue evidence="10">Adductor muscle</tissue>
    </source>
</reference>
<dbReference type="Gene3D" id="1.10.10.10">
    <property type="entry name" value="Winged helix-like DNA-binding domain superfamily/Winged helix DNA-binding domain"/>
    <property type="match status" value="1"/>
</dbReference>
<evidence type="ECO:0000256" key="4">
    <source>
        <dbReference type="ARBA" id="ARBA00023254"/>
    </source>
</evidence>